<dbReference type="Proteomes" id="UP000557842">
    <property type="component" value="Unassembled WGS sequence"/>
</dbReference>
<dbReference type="PANTHER" id="PTHR30244:SF34">
    <property type="entry name" value="DTDP-4-AMINO-4,6-DIDEOXYGALACTOSE TRANSAMINASE"/>
    <property type="match status" value="1"/>
</dbReference>
<dbReference type="Gene3D" id="3.40.640.10">
    <property type="entry name" value="Type I PLP-dependent aspartate aminotransferase-like (Major domain)"/>
    <property type="match status" value="1"/>
</dbReference>
<keyword evidence="3 4" id="KW-0663">Pyridoxal phosphate</keyword>
<dbReference type="InterPro" id="IPR015424">
    <property type="entry name" value="PyrdxlP-dep_Trfase"/>
</dbReference>
<evidence type="ECO:0000256" key="2">
    <source>
        <dbReference type="PIRSR" id="PIRSR000390-1"/>
    </source>
</evidence>
<dbReference type="CDD" id="cd00616">
    <property type="entry name" value="AHBA_syn"/>
    <property type="match status" value="1"/>
</dbReference>
<organism evidence="7">
    <name type="scientific">Campylobacter fetus</name>
    <dbReference type="NCBI Taxonomy" id="196"/>
    <lineage>
        <taxon>Bacteria</taxon>
        <taxon>Pseudomonadati</taxon>
        <taxon>Campylobacterota</taxon>
        <taxon>Epsilonproteobacteria</taxon>
        <taxon>Campylobacterales</taxon>
        <taxon>Campylobacteraceae</taxon>
        <taxon>Campylobacter</taxon>
    </lineage>
</organism>
<dbReference type="RefSeq" id="WP_065843963.1">
    <property type="nucleotide sequence ID" value="NZ_AABUZP020000015.1"/>
</dbReference>
<dbReference type="GO" id="GO:0030170">
    <property type="term" value="F:pyridoxal phosphate binding"/>
    <property type="evidence" value="ECO:0007669"/>
    <property type="project" value="TreeGrafter"/>
</dbReference>
<accession>A0A5L8VAK2</accession>
<dbReference type="AlphaFoldDB" id="A0A5L8VAK2"/>
<dbReference type="EMBL" id="AABQDW010000010">
    <property type="protein sequence ID" value="EAI5408301.1"/>
    <property type="molecule type" value="Genomic_DNA"/>
</dbReference>
<keyword evidence="7" id="KW-0032">Aminotransferase</keyword>
<evidence type="ECO:0000313" key="8">
    <source>
        <dbReference type="Proteomes" id="UP000557842"/>
    </source>
</evidence>
<dbReference type="EMBL" id="AACCXM010000006">
    <property type="protein sequence ID" value="EAK0469130.1"/>
    <property type="molecule type" value="Genomic_DNA"/>
</dbReference>
<reference evidence="7 8" key="1">
    <citation type="submission" date="2018-05" db="EMBL/GenBank/DDBJ databases">
        <authorList>
            <consortium name="PulseNet: The National Subtyping Network for Foodborne Disease Surveillance"/>
            <person name="Tarr C.L."/>
            <person name="Trees E."/>
            <person name="Katz L.S."/>
            <person name="Carleton-Romer H.A."/>
            <person name="Stroika S."/>
            <person name="Kucerova Z."/>
            <person name="Roache K.F."/>
            <person name="Sabol A.L."/>
            <person name="Besser J."/>
            <person name="Gerner-Smidt P."/>
        </authorList>
    </citation>
    <scope>NUCLEOTIDE SEQUENCE</scope>
    <source>
        <strain evidence="6">2014D-0197</strain>
        <strain evidence="5 8">2016D-0221</strain>
        <strain evidence="7">D4313</strain>
    </source>
</reference>
<evidence type="ECO:0000256" key="3">
    <source>
        <dbReference type="PIRSR" id="PIRSR000390-2"/>
    </source>
</evidence>
<dbReference type="PANTHER" id="PTHR30244">
    <property type="entry name" value="TRANSAMINASE"/>
    <property type="match status" value="1"/>
</dbReference>
<evidence type="ECO:0000313" key="7">
    <source>
        <dbReference type="EMBL" id="EAK0469130.1"/>
    </source>
</evidence>
<proteinExistence type="inferred from homology"/>
<comment type="caution">
    <text evidence="7">The sequence shown here is derived from an EMBL/GenBank/DDBJ whole genome shotgun (WGS) entry which is preliminary data.</text>
</comment>
<dbReference type="InterPro" id="IPR015421">
    <property type="entry name" value="PyrdxlP-dep_Trfase_major"/>
</dbReference>
<feature type="modified residue" description="N6-(pyridoxal phosphate)lysine" evidence="3">
    <location>
        <position position="179"/>
    </location>
</feature>
<dbReference type="SUPFAM" id="SSF53383">
    <property type="entry name" value="PLP-dependent transferases"/>
    <property type="match status" value="1"/>
</dbReference>
<dbReference type="Pfam" id="PF01041">
    <property type="entry name" value="DegT_DnrJ_EryC1"/>
    <property type="match status" value="1"/>
</dbReference>
<dbReference type="EMBL" id="AACCXK010000014">
    <property type="protein sequence ID" value="EAK0453523.1"/>
    <property type="molecule type" value="Genomic_DNA"/>
</dbReference>
<keyword evidence="7" id="KW-0808">Transferase</keyword>
<dbReference type="InterPro" id="IPR000653">
    <property type="entry name" value="DegT/StrS_aminotransferase"/>
</dbReference>
<dbReference type="InterPro" id="IPR015422">
    <property type="entry name" value="PyrdxlP-dep_Trfase_small"/>
</dbReference>
<evidence type="ECO:0000313" key="5">
    <source>
        <dbReference type="EMBL" id="EAI5408301.1"/>
    </source>
</evidence>
<comment type="similarity">
    <text evidence="1 4">Belongs to the DegT/DnrJ/EryC1 family.</text>
</comment>
<dbReference type="PIRSF" id="PIRSF000390">
    <property type="entry name" value="PLP_StrS"/>
    <property type="match status" value="1"/>
</dbReference>
<gene>
    <name evidence="6" type="ORF">AAH17_07665</name>
    <name evidence="7" type="ORF">AAH24_07135</name>
    <name evidence="5" type="ORF">BVH53_06265</name>
</gene>
<dbReference type="GO" id="GO:0008483">
    <property type="term" value="F:transaminase activity"/>
    <property type="evidence" value="ECO:0007669"/>
    <property type="project" value="UniProtKB-KW"/>
</dbReference>
<dbReference type="Gene3D" id="3.90.1150.10">
    <property type="entry name" value="Aspartate Aminotransferase, domain 1"/>
    <property type="match status" value="1"/>
</dbReference>
<protein>
    <submittedName>
        <fullName evidence="7">DegT/DnrJ/EryC1/StrS family aminotransferase</fullName>
    </submittedName>
</protein>
<evidence type="ECO:0000256" key="1">
    <source>
        <dbReference type="ARBA" id="ARBA00037999"/>
    </source>
</evidence>
<evidence type="ECO:0000313" key="6">
    <source>
        <dbReference type="EMBL" id="EAK0453523.1"/>
    </source>
</evidence>
<name>A0A5L8VAK2_CAMFE</name>
<evidence type="ECO:0000256" key="4">
    <source>
        <dbReference type="RuleBase" id="RU004508"/>
    </source>
</evidence>
<feature type="active site" description="Proton acceptor" evidence="2">
    <location>
        <position position="179"/>
    </location>
</feature>
<sequence>MINWWSNNFDEKEIKAVSDAILSKCISQGDITDKFEKELAKFLQVPYCICVPNGTQAITLSFMACGIEYGDEIITSNRTFIGTAHAGLILGAKIVAVDVKDDMSIDYNLIENKITNKTKLIVPVHLNGIANDMEAISKIADDNKITIVEDACQAFGSKYNGKFLGTFGRFGCFSLGIAKVLSTGQGGVVTANNEEDYKLLQKIRNQGVFDVRKEQNYGIKAFNFKFNDMQAAIGLAQLSKINEKIETCKDIYQTYKEKLDGKINYVQCNLESTMPMRFLVLHQRNQELKEWLMNQGIGSSLDAPSLNLCPHLNISGKYPISNKFHKELLILPSGPSQKISDINKVANKVLEWLGV</sequence>
<dbReference type="GO" id="GO:0000271">
    <property type="term" value="P:polysaccharide biosynthetic process"/>
    <property type="evidence" value="ECO:0007669"/>
    <property type="project" value="TreeGrafter"/>
</dbReference>